<comment type="catalytic activity">
    <reaction evidence="1">
        <text>Hydrolysis of terminal non-reducing N-acetyl-D-hexosamine residues in N-acetyl-beta-D-hexosaminides.</text>
        <dbReference type="EC" id="3.2.1.52"/>
    </reaction>
</comment>
<dbReference type="InterPro" id="IPR015883">
    <property type="entry name" value="Glyco_hydro_20_cat"/>
</dbReference>
<comment type="similarity">
    <text evidence="2">Belongs to the glycosyl hydrolase 20 family.</text>
</comment>
<dbReference type="Gene3D" id="3.30.379.10">
    <property type="entry name" value="Chitobiase/beta-hexosaminidase domain 2-like"/>
    <property type="match status" value="1"/>
</dbReference>
<feature type="domain" description="Glycoside hydrolase family 20 catalytic" evidence="7">
    <location>
        <begin position="352"/>
        <end position="490"/>
    </location>
</feature>
<dbReference type="AlphaFoldDB" id="A0A316E3T4"/>
<evidence type="ECO:0000256" key="4">
    <source>
        <dbReference type="ARBA" id="ARBA00022801"/>
    </source>
</evidence>
<accession>A0A316E3T4</accession>
<evidence type="ECO:0000313" key="11">
    <source>
        <dbReference type="Proteomes" id="UP000245667"/>
    </source>
</evidence>
<keyword evidence="5" id="KW-0326">Glycosidase</keyword>
<dbReference type="CDD" id="cd06568">
    <property type="entry name" value="GH20_SpHex_like"/>
    <property type="match status" value="1"/>
</dbReference>
<dbReference type="EMBL" id="JACWLN010000001">
    <property type="protein sequence ID" value="MBD1259159.1"/>
    <property type="molecule type" value="Genomic_DNA"/>
</dbReference>
<dbReference type="OrthoDB" id="9763537at2"/>
<keyword evidence="12" id="KW-1185">Reference proteome</keyword>
<evidence type="ECO:0000256" key="2">
    <source>
        <dbReference type="ARBA" id="ARBA00006285"/>
    </source>
</evidence>
<dbReference type="InterPro" id="IPR029018">
    <property type="entry name" value="Hex-like_dom2"/>
</dbReference>
<dbReference type="GO" id="GO:0016020">
    <property type="term" value="C:membrane"/>
    <property type="evidence" value="ECO:0007669"/>
    <property type="project" value="TreeGrafter"/>
</dbReference>
<dbReference type="PANTHER" id="PTHR22600:SF57">
    <property type="entry name" value="BETA-N-ACETYLHEXOSAMINIDASE"/>
    <property type="match status" value="1"/>
</dbReference>
<comment type="caution">
    <text evidence="10">The sequence shown here is derived from an EMBL/GenBank/DDBJ whole genome shotgun (WGS) entry which is preliminary data.</text>
</comment>
<dbReference type="Pfam" id="PF00728">
    <property type="entry name" value="Glyco_hydro_20"/>
    <property type="match status" value="2"/>
</dbReference>
<evidence type="ECO:0000256" key="5">
    <source>
        <dbReference type="ARBA" id="ARBA00023295"/>
    </source>
</evidence>
<dbReference type="GO" id="GO:0004563">
    <property type="term" value="F:beta-N-acetylhexosaminidase activity"/>
    <property type="evidence" value="ECO:0007669"/>
    <property type="project" value="UniProtKB-EC"/>
</dbReference>
<dbReference type="Pfam" id="PF02838">
    <property type="entry name" value="Glyco_hydro_20b"/>
    <property type="match status" value="1"/>
</dbReference>
<dbReference type="InterPro" id="IPR015882">
    <property type="entry name" value="HEX_bac_N"/>
</dbReference>
<evidence type="ECO:0000256" key="1">
    <source>
        <dbReference type="ARBA" id="ARBA00001231"/>
    </source>
</evidence>
<gene>
    <name evidence="9" type="ORF">HZY62_01045</name>
    <name evidence="10" type="ORF">LX92_01080</name>
</gene>
<dbReference type="EMBL" id="QGGQ01000002">
    <property type="protein sequence ID" value="PWK24715.1"/>
    <property type="molecule type" value="Genomic_DNA"/>
</dbReference>
<feature type="domain" description="Glycoside hydrolase family 20 catalytic" evidence="7">
    <location>
        <begin position="179"/>
        <end position="344"/>
    </location>
</feature>
<dbReference type="Proteomes" id="UP000651837">
    <property type="component" value="Unassembled WGS sequence"/>
</dbReference>
<dbReference type="PRINTS" id="PR00738">
    <property type="entry name" value="GLHYDRLASE20"/>
</dbReference>
<protein>
    <recommendedName>
        <fullName evidence="3">beta-N-acetylhexosaminidase</fullName>
        <ecNumber evidence="3">3.2.1.52</ecNumber>
    </recommendedName>
</protein>
<proteinExistence type="inferred from homology"/>
<reference evidence="10 11" key="1">
    <citation type="submission" date="2018-05" db="EMBL/GenBank/DDBJ databases">
        <title>Genomic Encyclopedia of Archaeal and Bacterial Type Strains, Phase II (KMG-II): from individual species to whole genera.</title>
        <authorList>
            <person name="Goeker M."/>
        </authorList>
    </citation>
    <scope>NUCLEOTIDE SEQUENCE [LARGE SCALE GENOMIC DNA]</scope>
    <source>
        <strain evidence="10 11">DSM 23514</strain>
    </source>
</reference>
<dbReference type="RefSeq" id="WP_109649262.1">
    <property type="nucleotide sequence ID" value="NZ_JACWLN010000001.1"/>
</dbReference>
<reference evidence="9 12" key="2">
    <citation type="submission" date="2020-07" db="EMBL/GenBank/DDBJ databases">
        <title>The draft genome sequence of Maribacter polysiphoniae KCTC 22021.</title>
        <authorList>
            <person name="Mu L."/>
        </authorList>
    </citation>
    <scope>NUCLEOTIDE SEQUENCE [LARGE SCALE GENOMIC DNA]</scope>
    <source>
        <strain evidence="9 12">KCTC 22021</strain>
    </source>
</reference>
<evidence type="ECO:0000256" key="3">
    <source>
        <dbReference type="ARBA" id="ARBA00012663"/>
    </source>
</evidence>
<dbReference type="InterPro" id="IPR017853">
    <property type="entry name" value="GH"/>
</dbReference>
<dbReference type="SUPFAM" id="SSF51445">
    <property type="entry name" value="(Trans)glycosidases"/>
    <property type="match status" value="1"/>
</dbReference>
<dbReference type="GO" id="GO:0030203">
    <property type="term" value="P:glycosaminoglycan metabolic process"/>
    <property type="evidence" value="ECO:0007669"/>
    <property type="project" value="TreeGrafter"/>
</dbReference>
<evidence type="ECO:0000313" key="10">
    <source>
        <dbReference type="EMBL" id="PWK24715.1"/>
    </source>
</evidence>
<organism evidence="10 11">
    <name type="scientific">Maribacter polysiphoniae</name>
    <dbReference type="NCBI Taxonomy" id="429344"/>
    <lineage>
        <taxon>Bacteria</taxon>
        <taxon>Pseudomonadati</taxon>
        <taxon>Bacteroidota</taxon>
        <taxon>Flavobacteriia</taxon>
        <taxon>Flavobacteriales</taxon>
        <taxon>Flavobacteriaceae</taxon>
        <taxon>Maribacter</taxon>
    </lineage>
</organism>
<evidence type="ECO:0000256" key="6">
    <source>
        <dbReference type="PIRSR" id="PIRSR625705-1"/>
    </source>
</evidence>
<dbReference type="PANTHER" id="PTHR22600">
    <property type="entry name" value="BETA-HEXOSAMINIDASE"/>
    <property type="match status" value="1"/>
</dbReference>
<feature type="active site" description="Proton donor" evidence="6">
    <location>
        <position position="342"/>
    </location>
</feature>
<evidence type="ECO:0000259" key="7">
    <source>
        <dbReference type="Pfam" id="PF00728"/>
    </source>
</evidence>
<evidence type="ECO:0000313" key="9">
    <source>
        <dbReference type="EMBL" id="MBD1259159.1"/>
    </source>
</evidence>
<name>A0A316E3T4_9FLAO</name>
<feature type="domain" description="Beta-hexosaminidase bacterial type N-terminal" evidence="8">
    <location>
        <begin position="41"/>
        <end position="165"/>
    </location>
</feature>
<dbReference type="PROSITE" id="PS51257">
    <property type="entry name" value="PROKAR_LIPOPROTEIN"/>
    <property type="match status" value="1"/>
</dbReference>
<dbReference type="SUPFAM" id="SSF55545">
    <property type="entry name" value="beta-N-acetylhexosaminidase-like domain"/>
    <property type="match status" value="1"/>
</dbReference>
<dbReference type="Gene3D" id="3.20.20.80">
    <property type="entry name" value="Glycosidases"/>
    <property type="match status" value="1"/>
</dbReference>
<dbReference type="InterPro" id="IPR025705">
    <property type="entry name" value="Beta_hexosaminidase_sua/sub"/>
</dbReference>
<dbReference type="EC" id="3.2.1.52" evidence="3"/>
<evidence type="ECO:0000259" key="8">
    <source>
        <dbReference type="Pfam" id="PF02838"/>
    </source>
</evidence>
<evidence type="ECO:0000313" key="12">
    <source>
        <dbReference type="Proteomes" id="UP000651837"/>
    </source>
</evidence>
<dbReference type="Proteomes" id="UP000245667">
    <property type="component" value="Unassembled WGS sequence"/>
</dbReference>
<dbReference type="GO" id="GO:0005975">
    <property type="term" value="P:carbohydrate metabolic process"/>
    <property type="evidence" value="ECO:0007669"/>
    <property type="project" value="InterPro"/>
</dbReference>
<keyword evidence="4" id="KW-0378">Hydrolase</keyword>
<sequence length="538" mass="60995">MIRSIVTRVLTVLFISAIFVACQGEQKKQIEFPPTDLALENLIPKPLKVIPTNKAFGLDRYTAIYTNQNDAAFAEIGQFLADKIKSKIDLDVPINEAGSVPVERVIYINQSDSLELNAPEAYELYITQDSVILNSNTAEGAFRGIQTIRQIIPVQSNDTLAEQRIWPIPTGKIIDNPTFGFRGAMLDVARHFFSVEDVKKYIDLLAYYKINVLHLHLTDDQGWRIEIKSWPKLTEIGGSTEVGGEAGGFYTQDDYKEIVAYAAKHHMTIIPEVDMPGHTNAASVAYPFLNGNGKTPKLYEGTRVGFSTFDTRKDTVYAFIDDVIREISAITPGPYFHIGGDESHVTKKNDYIYFVEKVEKIVQKHGKQMIGWDEIASANVDANSISQYWSSGDNAQKAVKRGMKLILSPAKRAYLDMQYDTLSKHGLHWAAYIPVDSAYIWTPEEYEGIPMENILGVEAPLWSETISNIGELEYLAFPRIIGYSELSWTSKENRDWENYKVRLANQAPYLDRMNVKYYASPLIDWKKSKYTYEEIKKD</sequence>